<gene>
    <name evidence="1" type="ORF">HPA02_16060</name>
</gene>
<name>A0A510X7I3_9GAMM</name>
<comment type="caution">
    <text evidence="1">The sequence shown here is derived from an EMBL/GenBank/DDBJ whole genome shotgun (WGS) entry which is preliminary data.</text>
</comment>
<proteinExistence type="predicted"/>
<organism evidence="1 2">
    <name type="scientific">Bisbaumannia pacifica</name>
    <dbReference type="NCBI Taxonomy" id="77098"/>
    <lineage>
        <taxon>Bacteria</taxon>
        <taxon>Pseudomonadati</taxon>
        <taxon>Pseudomonadota</taxon>
        <taxon>Gammaproteobacteria</taxon>
        <taxon>Oceanospirillales</taxon>
        <taxon>Halomonadaceae</taxon>
        <taxon>Bisbaumannia</taxon>
    </lineage>
</organism>
<dbReference type="EMBL" id="BJUK01000014">
    <property type="protein sequence ID" value="GEK47323.1"/>
    <property type="molecule type" value="Genomic_DNA"/>
</dbReference>
<dbReference type="Proteomes" id="UP000321275">
    <property type="component" value="Unassembled WGS sequence"/>
</dbReference>
<evidence type="ECO:0000313" key="2">
    <source>
        <dbReference type="Proteomes" id="UP000321275"/>
    </source>
</evidence>
<accession>A0A510X7I3</accession>
<dbReference type="OrthoDB" id="8910937at2"/>
<dbReference type="AlphaFoldDB" id="A0A510X7I3"/>
<evidence type="ECO:0000313" key="1">
    <source>
        <dbReference type="EMBL" id="GEK47323.1"/>
    </source>
</evidence>
<protein>
    <submittedName>
        <fullName evidence="1">Plasmid-related protein</fullName>
    </submittedName>
</protein>
<reference evidence="1 2" key="1">
    <citation type="submission" date="2019-07" db="EMBL/GenBank/DDBJ databases">
        <title>Whole genome shotgun sequence of Halomonas pacifica NBRC 102220.</title>
        <authorList>
            <person name="Hosoyama A."/>
            <person name="Uohara A."/>
            <person name="Ohji S."/>
            <person name="Ichikawa N."/>
        </authorList>
    </citation>
    <scope>NUCLEOTIDE SEQUENCE [LARGE SCALE GENOMIC DNA]</scope>
    <source>
        <strain evidence="1 2">NBRC 102220</strain>
    </source>
</reference>
<sequence>MKDTKLSLEESLLNKYGPLLTMPQLADLLHRSPDGLRIALQSRQPYTEEINKAKLKIGRRVYFRASQIAELLNSDRLCGDRG</sequence>
<keyword evidence="2" id="KW-1185">Reference proteome</keyword>